<comment type="caution">
    <text evidence="2">The sequence shown here is derived from an EMBL/GenBank/DDBJ whole genome shotgun (WGS) entry which is preliminary data.</text>
</comment>
<dbReference type="Pfam" id="PF12937">
    <property type="entry name" value="F-box-like"/>
    <property type="match status" value="1"/>
</dbReference>
<evidence type="ECO:0000313" key="2">
    <source>
        <dbReference type="EMBL" id="KAK5708159.1"/>
    </source>
</evidence>
<dbReference type="SUPFAM" id="SSF52047">
    <property type="entry name" value="RNI-like"/>
    <property type="match status" value="1"/>
</dbReference>
<accession>A0AAN7VYL4</accession>
<dbReference type="InterPro" id="IPR001810">
    <property type="entry name" value="F-box_dom"/>
</dbReference>
<sequence>MATSTTDHVEGLLGLPQELLTNILRFVPNPTDMISVCAVCKATQVVALPLLYHDVHLDLLDAKPTKAISGLLSSTNPGLALIRNLTINEEQGDSDAMVGECCYMALIVLGVIPRDTLRSFSSNIYYQRQILDDLTSILIQHQRLLETIRVSMSSSADFFENSCRFQHAGVDRLRHIECSPWETIDITSHRPPSLGLYCTVRPKLETLDLVLRSMGVEGDEHTSDYEMATATSLFFQRFIRPTQEATRGTQQGIYNTSERPFPALRRLGLQHAFMGGPAASMLCRAFSITQLTSLTLQYCSDIVPLLKLLVSNQGLLLEHLVIMAEDTGTTPGLSMKELLDSLLGGFGSLQTLVLNINQFEVPPLETNRMPSVWAIGQHSATLKVLSLDFDDERYDLVHFRILGRLLIMLEQLSLVFPPVPLWRDLREPHALGDMRDCPWAACMREVAALPRLITLHVRRLPRTTWLQCHLDVGNTDPRNNVTTTDMLQRLSTKCFKNVFYSKPLKVVAWGSLASFIPGELNPLFHALPPSPDGTHDCDSWSGIQIFTRCEKRELVGSIDVVASVPKGGLKYYEPAVEVLDVIEPVDGFLRFE</sequence>
<gene>
    <name evidence="2" type="ORF">LTR97_000699</name>
</gene>
<organism evidence="2 3">
    <name type="scientific">Elasticomyces elasticus</name>
    <dbReference type="NCBI Taxonomy" id="574655"/>
    <lineage>
        <taxon>Eukaryota</taxon>
        <taxon>Fungi</taxon>
        <taxon>Dikarya</taxon>
        <taxon>Ascomycota</taxon>
        <taxon>Pezizomycotina</taxon>
        <taxon>Dothideomycetes</taxon>
        <taxon>Dothideomycetidae</taxon>
        <taxon>Mycosphaerellales</taxon>
        <taxon>Teratosphaeriaceae</taxon>
        <taxon>Elasticomyces</taxon>
    </lineage>
</organism>
<proteinExistence type="predicted"/>
<reference evidence="2" key="1">
    <citation type="submission" date="2023-08" db="EMBL/GenBank/DDBJ databases">
        <title>Black Yeasts Isolated from many extreme environments.</title>
        <authorList>
            <person name="Coleine C."/>
            <person name="Stajich J.E."/>
            <person name="Selbmann L."/>
        </authorList>
    </citation>
    <scope>NUCLEOTIDE SEQUENCE</scope>
    <source>
        <strain evidence="2">CCFEE 5810</strain>
    </source>
</reference>
<evidence type="ECO:0000259" key="1">
    <source>
        <dbReference type="Pfam" id="PF12937"/>
    </source>
</evidence>
<dbReference type="Proteomes" id="UP001310594">
    <property type="component" value="Unassembled WGS sequence"/>
</dbReference>
<feature type="domain" description="F-box" evidence="1">
    <location>
        <begin position="14"/>
        <end position="57"/>
    </location>
</feature>
<protein>
    <recommendedName>
        <fullName evidence="1">F-box domain-containing protein</fullName>
    </recommendedName>
</protein>
<dbReference type="AlphaFoldDB" id="A0AAN7VYL4"/>
<dbReference type="EMBL" id="JAVRQU010000001">
    <property type="protein sequence ID" value="KAK5708159.1"/>
    <property type="molecule type" value="Genomic_DNA"/>
</dbReference>
<name>A0AAN7VYL4_9PEZI</name>
<evidence type="ECO:0000313" key="3">
    <source>
        <dbReference type="Proteomes" id="UP001310594"/>
    </source>
</evidence>